<dbReference type="SUPFAM" id="SSF56059">
    <property type="entry name" value="Glutathione synthetase ATP-binding domain-like"/>
    <property type="match status" value="1"/>
</dbReference>
<dbReference type="GO" id="GO:0005524">
    <property type="term" value="F:ATP binding"/>
    <property type="evidence" value="ECO:0007669"/>
    <property type="project" value="InterPro"/>
</dbReference>
<dbReference type="GO" id="GO:0046872">
    <property type="term" value="F:metal ion binding"/>
    <property type="evidence" value="ECO:0007669"/>
    <property type="project" value="UniProtKB-KW"/>
</dbReference>
<gene>
    <name evidence="9" type="ORF">AU468_12505</name>
</gene>
<comment type="caution">
    <text evidence="9">The sequence shown here is derived from an EMBL/GenBank/DDBJ whole genome shotgun (WGS) entry which is preliminary data.</text>
</comment>
<dbReference type="SUPFAM" id="SSF52210">
    <property type="entry name" value="Succinyl-CoA synthetase domains"/>
    <property type="match status" value="1"/>
</dbReference>
<comment type="cofactor">
    <cofactor evidence="1">
        <name>Mg(2+)</name>
        <dbReference type="ChEBI" id="CHEBI:18420"/>
    </cofactor>
</comment>
<name>A0A2S4JGJ7_9SPIO</name>
<evidence type="ECO:0000256" key="1">
    <source>
        <dbReference type="ARBA" id="ARBA00001946"/>
    </source>
</evidence>
<feature type="domain" description="ATP-citrate synthase/succinyl-CoA ligase C-terminal" evidence="7">
    <location>
        <begin position="282"/>
        <end position="397"/>
    </location>
</feature>
<dbReference type="Proteomes" id="UP000237350">
    <property type="component" value="Unassembled WGS sequence"/>
</dbReference>
<sequence length="404" mass="43116">MKLFEFQGKELFSRAGIAVPRSRLARITNPDGVPLADGEGSLQERLEAAARELADQSSLGTPRLVVKAQLDMGGRGKAGLITIAGGDGSSRDDLAREVSQAARQMVAGDYTIPAILLEEAVAFNQELYLSISVDAPGGGYVLLASAEGGVDIETLAAERPEAIQRIYIDPLRGLLPYQTRGLAYNLGLQGELVRAFGDLAARLYSLFLENDAELAEINPLFVRSDGGGLVAGDAKVIIDDNSLHRHPEFPLLREQYDSDAAFEAAREGIPYLQFDGAISLMCAGAGLATTVFDLVNYEGGTVANYLEFGGPNYNKAQRAMELCLQNDSRVILIVTFGTIARADVMAKGVVEAVKNLNPDRPIVTCLRGTNEEEADATLRAAGLEPLYNTEEAVRKAVALAGGKA</sequence>
<dbReference type="InterPro" id="IPR016102">
    <property type="entry name" value="Succinyl-CoA_synth-like"/>
</dbReference>
<evidence type="ECO:0000259" key="8">
    <source>
        <dbReference type="Pfam" id="PF08442"/>
    </source>
</evidence>
<dbReference type="RefSeq" id="WP_103681016.1">
    <property type="nucleotide sequence ID" value="NZ_LPWH01000118.1"/>
</dbReference>
<keyword evidence="10" id="KW-1185">Reference proteome</keyword>
<dbReference type="InterPro" id="IPR013650">
    <property type="entry name" value="ATP-grasp_succ-CoA_synth-type"/>
</dbReference>
<evidence type="ECO:0000313" key="9">
    <source>
        <dbReference type="EMBL" id="POQ98678.1"/>
    </source>
</evidence>
<evidence type="ECO:0000259" key="7">
    <source>
        <dbReference type="Pfam" id="PF00549"/>
    </source>
</evidence>
<dbReference type="GO" id="GO:0006104">
    <property type="term" value="P:succinyl-CoA metabolic process"/>
    <property type="evidence" value="ECO:0007669"/>
    <property type="project" value="TreeGrafter"/>
</dbReference>
<dbReference type="PANTHER" id="PTHR11815">
    <property type="entry name" value="SUCCINYL-COA SYNTHETASE BETA CHAIN"/>
    <property type="match status" value="1"/>
</dbReference>
<evidence type="ECO:0000256" key="6">
    <source>
        <dbReference type="ARBA" id="ARBA00022842"/>
    </source>
</evidence>
<comment type="similarity">
    <text evidence="2">Belongs to the succinate/malate CoA ligase beta subunit family.</text>
</comment>
<dbReference type="Pfam" id="PF08442">
    <property type="entry name" value="ATP-grasp_2"/>
    <property type="match status" value="1"/>
</dbReference>
<dbReference type="InterPro" id="IPR005811">
    <property type="entry name" value="SUCC_ACL_C"/>
</dbReference>
<dbReference type="InterPro" id="IPR017866">
    <property type="entry name" value="Succ-CoA_synthase_bsu_CS"/>
</dbReference>
<dbReference type="AlphaFoldDB" id="A0A2S4JGJ7"/>
<dbReference type="PANTHER" id="PTHR11815:SF10">
    <property type="entry name" value="SUCCINATE--COA LIGASE [GDP-FORMING] SUBUNIT BETA, MITOCHONDRIAL"/>
    <property type="match status" value="1"/>
</dbReference>
<reference evidence="10" key="1">
    <citation type="submission" date="2015-12" db="EMBL/GenBank/DDBJ databases">
        <authorList>
            <person name="Lodha T.D."/>
            <person name="Chintalapati S."/>
            <person name="Chintalapati V.R."/>
            <person name="Sravanthi T."/>
        </authorList>
    </citation>
    <scope>NUCLEOTIDE SEQUENCE [LARGE SCALE GENOMIC DNA]</scope>
    <source>
        <strain evidence="10">JC133</strain>
    </source>
</reference>
<dbReference type="Gene3D" id="3.30.470.20">
    <property type="entry name" value="ATP-grasp fold, B domain"/>
    <property type="match status" value="1"/>
</dbReference>
<dbReference type="GO" id="GO:0006099">
    <property type="term" value="P:tricarboxylic acid cycle"/>
    <property type="evidence" value="ECO:0007669"/>
    <property type="project" value="InterPro"/>
</dbReference>
<dbReference type="PIRSF" id="PIRSF001554">
    <property type="entry name" value="SucCS_beta"/>
    <property type="match status" value="1"/>
</dbReference>
<accession>A0A2S4JGJ7</accession>
<dbReference type="FunFam" id="3.30.470.20:FF:000002">
    <property type="entry name" value="Succinate--CoA ligase [ADP-forming] subunit beta"/>
    <property type="match status" value="1"/>
</dbReference>
<dbReference type="InterPro" id="IPR013815">
    <property type="entry name" value="ATP_grasp_subdomain_1"/>
</dbReference>
<dbReference type="EMBL" id="LPWH01000118">
    <property type="protein sequence ID" value="POQ98678.1"/>
    <property type="molecule type" value="Genomic_DNA"/>
</dbReference>
<keyword evidence="6" id="KW-0460">Magnesium</keyword>
<evidence type="ECO:0000256" key="5">
    <source>
        <dbReference type="ARBA" id="ARBA00022741"/>
    </source>
</evidence>
<proteinExistence type="inferred from homology"/>
<dbReference type="Gene3D" id="3.30.1490.20">
    <property type="entry name" value="ATP-grasp fold, A domain"/>
    <property type="match status" value="1"/>
</dbReference>
<dbReference type="Gene3D" id="3.40.50.261">
    <property type="entry name" value="Succinyl-CoA synthetase domains"/>
    <property type="match status" value="1"/>
</dbReference>
<dbReference type="InterPro" id="IPR005809">
    <property type="entry name" value="Succ_CoA_ligase-like_bsu"/>
</dbReference>
<dbReference type="PROSITE" id="PS01217">
    <property type="entry name" value="SUCCINYL_COA_LIG_3"/>
    <property type="match status" value="1"/>
</dbReference>
<organism evidence="9 10">
    <name type="scientific">Alkalispirochaeta sphaeroplastigenens</name>
    <dbReference type="NCBI Taxonomy" id="1187066"/>
    <lineage>
        <taxon>Bacteria</taxon>
        <taxon>Pseudomonadati</taxon>
        <taxon>Spirochaetota</taxon>
        <taxon>Spirochaetia</taxon>
        <taxon>Spirochaetales</taxon>
        <taxon>Spirochaetaceae</taxon>
        <taxon>Alkalispirochaeta</taxon>
    </lineage>
</organism>
<keyword evidence="5" id="KW-0547">Nucleotide-binding</keyword>
<evidence type="ECO:0000256" key="4">
    <source>
        <dbReference type="ARBA" id="ARBA00022723"/>
    </source>
</evidence>
<keyword evidence="3 9" id="KW-0436">Ligase</keyword>
<keyword evidence="4" id="KW-0479">Metal-binding</keyword>
<feature type="domain" description="ATP-grasp fold succinyl-CoA synthetase-type" evidence="8">
    <location>
        <begin position="2"/>
        <end position="221"/>
    </location>
</feature>
<protein>
    <submittedName>
        <fullName evidence="9">Succinate--CoA ligase</fullName>
    </submittedName>
</protein>
<evidence type="ECO:0000256" key="3">
    <source>
        <dbReference type="ARBA" id="ARBA00022598"/>
    </source>
</evidence>
<dbReference type="Pfam" id="PF00549">
    <property type="entry name" value="Ligase_CoA"/>
    <property type="match status" value="1"/>
</dbReference>
<dbReference type="GO" id="GO:0004775">
    <property type="term" value="F:succinate-CoA ligase (ADP-forming) activity"/>
    <property type="evidence" value="ECO:0007669"/>
    <property type="project" value="TreeGrafter"/>
</dbReference>
<dbReference type="GO" id="GO:0042709">
    <property type="term" value="C:succinate-CoA ligase complex"/>
    <property type="evidence" value="ECO:0007669"/>
    <property type="project" value="TreeGrafter"/>
</dbReference>
<evidence type="ECO:0000313" key="10">
    <source>
        <dbReference type="Proteomes" id="UP000237350"/>
    </source>
</evidence>
<evidence type="ECO:0000256" key="2">
    <source>
        <dbReference type="ARBA" id="ARBA00009182"/>
    </source>
</evidence>
<dbReference type="OrthoDB" id="9802602at2"/>